<evidence type="ECO:0000313" key="1">
    <source>
        <dbReference type="EMBL" id="PGH11498.1"/>
    </source>
</evidence>
<comment type="caution">
    <text evidence="1">The sequence shown here is derived from an EMBL/GenBank/DDBJ whole genome shotgun (WGS) entry which is preliminary data.</text>
</comment>
<protein>
    <submittedName>
        <fullName evidence="1">Uncharacterized protein</fullName>
    </submittedName>
</protein>
<name>A0A2B7XSC6_9EURO</name>
<dbReference type="Proteomes" id="UP000223968">
    <property type="component" value="Unassembled WGS sequence"/>
</dbReference>
<evidence type="ECO:0000313" key="2">
    <source>
        <dbReference type="Proteomes" id="UP000223968"/>
    </source>
</evidence>
<accession>A0A2B7XSC6</accession>
<proteinExistence type="predicted"/>
<dbReference type="AlphaFoldDB" id="A0A2B7XSC6"/>
<keyword evidence="2" id="KW-1185">Reference proteome</keyword>
<organism evidence="1 2">
    <name type="scientific">Helicocarpus griseus UAMH5409</name>
    <dbReference type="NCBI Taxonomy" id="1447875"/>
    <lineage>
        <taxon>Eukaryota</taxon>
        <taxon>Fungi</taxon>
        <taxon>Dikarya</taxon>
        <taxon>Ascomycota</taxon>
        <taxon>Pezizomycotina</taxon>
        <taxon>Eurotiomycetes</taxon>
        <taxon>Eurotiomycetidae</taxon>
        <taxon>Onygenales</taxon>
        <taxon>Ajellomycetaceae</taxon>
        <taxon>Helicocarpus</taxon>
    </lineage>
</organism>
<reference evidence="1 2" key="1">
    <citation type="submission" date="2017-10" db="EMBL/GenBank/DDBJ databases">
        <title>Comparative genomics in systemic dimorphic fungi from Ajellomycetaceae.</title>
        <authorList>
            <person name="Munoz J.F."/>
            <person name="Mcewen J.G."/>
            <person name="Clay O.K."/>
            <person name="Cuomo C.A."/>
        </authorList>
    </citation>
    <scope>NUCLEOTIDE SEQUENCE [LARGE SCALE GENOMIC DNA]</scope>
    <source>
        <strain evidence="1 2">UAMH5409</strain>
    </source>
</reference>
<sequence>MSSPTRVFFQNPDSGVCGSGSASGANLNLNSVPLAQIQPSATFMRLQLSKIIRISIYAPTKVDIQMESDMAELEFGPFLLCSIATANERP</sequence>
<dbReference type="EMBL" id="PDNB01000072">
    <property type="protein sequence ID" value="PGH11498.1"/>
    <property type="molecule type" value="Genomic_DNA"/>
</dbReference>
<gene>
    <name evidence="1" type="ORF">AJ79_04873</name>
</gene>